<evidence type="ECO:0000313" key="2">
    <source>
        <dbReference type="Proteomes" id="UP001151760"/>
    </source>
</evidence>
<accession>A0ABQ4WYT7</accession>
<dbReference type="PANTHER" id="PTHR33240">
    <property type="entry name" value="OS08G0508500 PROTEIN"/>
    <property type="match status" value="1"/>
</dbReference>
<dbReference type="Proteomes" id="UP001151760">
    <property type="component" value="Unassembled WGS sequence"/>
</dbReference>
<evidence type="ECO:0000313" key="1">
    <source>
        <dbReference type="EMBL" id="GJS57993.1"/>
    </source>
</evidence>
<comment type="caution">
    <text evidence="1">The sequence shown here is derived from an EMBL/GenBank/DDBJ whole genome shotgun (WGS) entry which is preliminary data.</text>
</comment>
<keyword evidence="1" id="KW-0808">Transferase</keyword>
<reference evidence="1" key="1">
    <citation type="journal article" date="2022" name="Int. J. Mol. Sci.">
        <title>Draft Genome of Tanacetum Coccineum: Genomic Comparison of Closely Related Tanacetum-Family Plants.</title>
        <authorList>
            <person name="Yamashiro T."/>
            <person name="Shiraishi A."/>
            <person name="Nakayama K."/>
            <person name="Satake H."/>
        </authorList>
    </citation>
    <scope>NUCLEOTIDE SEQUENCE</scope>
</reference>
<dbReference type="GO" id="GO:0003964">
    <property type="term" value="F:RNA-directed DNA polymerase activity"/>
    <property type="evidence" value="ECO:0007669"/>
    <property type="project" value="UniProtKB-KW"/>
</dbReference>
<keyword evidence="2" id="KW-1185">Reference proteome</keyword>
<dbReference type="EMBL" id="BQNB010009048">
    <property type="protein sequence ID" value="GJS57993.1"/>
    <property type="molecule type" value="Genomic_DNA"/>
</dbReference>
<keyword evidence="1" id="KW-0695">RNA-directed DNA polymerase</keyword>
<reference evidence="1" key="2">
    <citation type="submission" date="2022-01" db="EMBL/GenBank/DDBJ databases">
        <authorList>
            <person name="Yamashiro T."/>
            <person name="Shiraishi A."/>
            <person name="Satake H."/>
            <person name="Nakayama K."/>
        </authorList>
    </citation>
    <scope>NUCLEOTIDE SEQUENCE</scope>
</reference>
<dbReference type="PANTHER" id="PTHR33240:SF15">
    <property type="entry name" value="GAG-PRO-LIKE PROTEIN"/>
    <property type="match status" value="1"/>
</dbReference>
<name>A0ABQ4WYT7_9ASTR</name>
<protein>
    <submittedName>
        <fullName evidence="1">Reverse transcriptase domain-containing protein</fullName>
    </submittedName>
</protein>
<gene>
    <name evidence="1" type="ORF">Tco_0652777</name>
</gene>
<proteinExistence type="predicted"/>
<dbReference type="InterPro" id="IPR021109">
    <property type="entry name" value="Peptidase_aspartic_dom_sf"/>
</dbReference>
<sequence>MHGHDYPGLAKKLNEKIPKIVDEIWERVRAFIRGKTNADTTEVIRSPQWEKSVGKARWEIGSSGERYQAKRPKEQGLSQRKREGYQHVPRYQLMDCPVVVNALIEGFRVRRIYVDGGSSSKIMYEHCFKNLSYRTRSRLRESQNPLVGFSGEVNYPLGVIDLEVTMGKYGRTKTIIMEFEVVKSSSPYNALLGRTGMRSLGAVASTIHSMIKFLTSNGITTITTTRETLRECRQIEEA</sequence>
<organism evidence="1 2">
    <name type="scientific">Tanacetum coccineum</name>
    <dbReference type="NCBI Taxonomy" id="301880"/>
    <lineage>
        <taxon>Eukaryota</taxon>
        <taxon>Viridiplantae</taxon>
        <taxon>Streptophyta</taxon>
        <taxon>Embryophyta</taxon>
        <taxon>Tracheophyta</taxon>
        <taxon>Spermatophyta</taxon>
        <taxon>Magnoliopsida</taxon>
        <taxon>eudicotyledons</taxon>
        <taxon>Gunneridae</taxon>
        <taxon>Pentapetalae</taxon>
        <taxon>asterids</taxon>
        <taxon>campanulids</taxon>
        <taxon>Asterales</taxon>
        <taxon>Asteraceae</taxon>
        <taxon>Asteroideae</taxon>
        <taxon>Anthemideae</taxon>
        <taxon>Anthemidinae</taxon>
        <taxon>Tanacetum</taxon>
    </lineage>
</organism>
<dbReference type="Gene3D" id="2.40.70.10">
    <property type="entry name" value="Acid Proteases"/>
    <property type="match status" value="1"/>
</dbReference>
<keyword evidence="1" id="KW-0548">Nucleotidyltransferase</keyword>
<dbReference type="CDD" id="cd00303">
    <property type="entry name" value="retropepsin_like"/>
    <property type="match status" value="1"/>
</dbReference>